<keyword evidence="2" id="KW-1185">Reference proteome</keyword>
<feature type="non-terminal residue" evidence="1">
    <location>
        <position position="1"/>
    </location>
</feature>
<evidence type="ECO:0000313" key="1">
    <source>
        <dbReference type="EMBL" id="MCI73214.1"/>
    </source>
</evidence>
<accession>A0A392UKR0</accession>
<evidence type="ECO:0000313" key="2">
    <source>
        <dbReference type="Proteomes" id="UP000265520"/>
    </source>
</evidence>
<organism evidence="1 2">
    <name type="scientific">Trifolium medium</name>
    <dbReference type="NCBI Taxonomy" id="97028"/>
    <lineage>
        <taxon>Eukaryota</taxon>
        <taxon>Viridiplantae</taxon>
        <taxon>Streptophyta</taxon>
        <taxon>Embryophyta</taxon>
        <taxon>Tracheophyta</taxon>
        <taxon>Spermatophyta</taxon>
        <taxon>Magnoliopsida</taxon>
        <taxon>eudicotyledons</taxon>
        <taxon>Gunneridae</taxon>
        <taxon>Pentapetalae</taxon>
        <taxon>rosids</taxon>
        <taxon>fabids</taxon>
        <taxon>Fabales</taxon>
        <taxon>Fabaceae</taxon>
        <taxon>Papilionoideae</taxon>
        <taxon>50 kb inversion clade</taxon>
        <taxon>NPAAA clade</taxon>
        <taxon>Hologalegina</taxon>
        <taxon>IRL clade</taxon>
        <taxon>Trifolieae</taxon>
        <taxon>Trifolium</taxon>
    </lineage>
</organism>
<proteinExistence type="predicted"/>
<protein>
    <submittedName>
        <fullName evidence="1">Uncharacterized protein</fullName>
    </submittedName>
</protein>
<dbReference type="AlphaFoldDB" id="A0A392UKR0"/>
<sequence length="46" mass="5072">KIDVMQESGVVVVDGARRRLNVDEVVCFCWRREARQSPAQGAVAGI</sequence>
<reference evidence="1 2" key="1">
    <citation type="journal article" date="2018" name="Front. Plant Sci.">
        <title>Red Clover (Trifolium pratense) and Zigzag Clover (T. medium) - A Picture of Genomic Similarities and Differences.</title>
        <authorList>
            <person name="Dluhosova J."/>
            <person name="Istvanek J."/>
            <person name="Nedelnik J."/>
            <person name="Repkova J."/>
        </authorList>
    </citation>
    <scope>NUCLEOTIDE SEQUENCE [LARGE SCALE GENOMIC DNA]</scope>
    <source>
        <strain evidence="2">cv. 10/8</strain>
        <tissue evidence="1">Leaf</tissue>
    </source>
</reference>
<dbReference type="EMBL" id="LXQA010833539">
    <property type="protein sequence ID" value="MCI73214.1"/>
    <property type="molecule type" value="Genomic_DNA"/>
</dbReference>
<comment type="caution">
    <text evidence="1">The sequence shown here is derived from an EMBL/GenBank/DDBJ whole genome shotgun (WGS) entry which is preliminary data.</text>
</comment>
<name>A0A392UKR0_9FABA</name>
<dbReference type="Proteomes" id="UP000265520">
    <property type="component" value="Unassembled WGS sequence"/>
</dbReference>